<dbReference type="RefSeq" id="WP_079704837.1">
    <property type="nucleotide sequence ID" value="NZ_FUZO01000001.1"/>
</dbReference>
<feature type="compositionally biased region" description="Low complexity" evidence="1">
    <location>
        <begin position="172"/>
        <end position="191"/>
    </location>
</feature>
<name>A0ABY1LKL2_9MICO</name>
<feature type="region of interest" description="Disordered" evidence="1">
    <location>
        <begin position="1"/>
        <end position="55"/>
    </location>
</feature>
<keyword evidence="3" id="KW-1185">Reference proteome</keyword>
<evidence type="ECO:0000313" key="2">
    <source>
        <dbReference type="EMBL" id="SKC42583.1"/>
    </source>
</evidence>
<evidence type="ECO:0000313" key="3">
    <source>
        <dbReference type="Proteomes" id="UP000190827"/>
    </source>
</evidence>
<accession>A0ABY1LKL2</accession>
<organism evidence="2 3">
    <name type="scientific">Plantibacter cousiniae</name>
    <name type="common">nom. nud.</name>
    <dbReference type="NCBI Taxonomy" id="199709"/>
    <lineage>
        <taxon>Bacteria</taxon>
        <taxon>Bacillati</taxon>
        <taxon>Actinomycetota</taxon>
        <taxon>Actinomycetes</taxon>
        <taxon>Micrococcales</taxon>
        <taxon>Microbacteriaceae</taxon>
        <taxon>Plantibacter</taxon>
    </lineage>
</organism>
<feature type="compositionally biased region" description="Low complexity" evidence="1">
    <location>
        <begin position="23"/>
        <end position="38"/>
    </location>
</feature>
<evidence type="ECO:0008006" key="4">
    <source>
        <dbReference type="Google" id="ProtNLM"/>
    </source>
</evidence>
<dbReference type="Proteomes" id="UP000190827">
    <property type="component" value="Unassembled WGS sequence"/>
</dbReference>
<dbReference type="EMBL" id="FUZO01000001">
    <property type="protein sequence ID" value="SKC42583.1"/>
    <property type="molecule type" value="Genomic_DNA"/>
</dbReference>
<evidence type="ECO:0000256" key="1">
    <source>
        <dbReference type="SAM" id="MobiDB-lite"/>
    </source>
</evidence>
<feature type="region of interest" description="Disordered" evidence="1">
    <location>
        <begin position="162"/>
        <end position="274"/>
    </location>
</feature>
<comment type="caution">
    <text evidence="2">The sequence shown here is derived from an EMBL/GenBank/DDBJ whole genome shotgun (WGS) entry which is preliminary data.</text>
</comment>
<protein>
    <recommendedName>
        <fullName evidence="4">DUF3618 domain-containing protein</fullName>
    </recommendedName>
</protein>
<gene>
    <name evidence="2" type="ORF">SAMN06295973_0827</name>
</gene>
<reference evidence="2 3" key="1">
    <citation type="submission" date="2017-02" db="EMBL/GenBank/DDBJ databases">
        <authorList>
            <person name="Varghese N."/>
            <person name="Submissions S."/>
        </authorList>
    </citation>
    <scope>NUCLEOTIDE SEQUENCE [LARGE SCALE GENOMIC DNA]</scope>
    <source>
        <strain evidence="2 3">VKM Ac-1787</strain>
    </source>
</reference>
<sequence length="274" mass="26953">MTDIDSPSTGHGGAVDTAREQAGDLAASAKASAGDVAGTAKDAAAQVAGEARRQAKDLLHESRSELVEQAGQQQQRVAAGLRSLGEELGGMARSSEQPGIAADLVSQAAGRADAVASWLDARDPGSLLNEVKDFARRSPGTFIGLAALAGVVAGRLTKNLAAEAKESGPSKTRPSSSAPSADTPSATAARPAEADADVELAPAGVPIVPSPSAGPNVGEPVGDATSPVGDASSPVGGATGRVGETTNQFGSDDLAVGGTWTGDAGVGDTEGTRP</sequence>
<proteinExistence type="predicted"/>